<feature type="transmembrane region" description="Helical" evidence="1">
    <location>
        <begin position="118"/>
        <end position="139"/>
    </location>
</feature>
<reference evidence="2 3" key="1">
    <citation type="submission" date="2015-12" db="EMBL/GenBank/DDBJ databases">
        <title>Dictyostelia acquired genes for synthesis and detection of signals that induce cell-type specialization by lateral gene transfer from prokaryotes.</title>
        <authorList>
            <person name="Gloeckner G."/>
            <person name="Schaap P."/>
        </authorList>
    </citation>
    <scope>NUCLEOTIDE SEQUENCE [LARGE SCALE GENOMIC DNA]</scope>
    <source>
        <strain evidence="2 3">TK</strain>
    </source>
</reference>
<dbReference type="FunCoup" id="A0A151ZA44">
    <property type="interactions" value="36"/>
</dbReference>
<dbReference type="EMBL" id="LODT01000037">
    <property type="protein sequence ID" value="KYQ90808.1"/>
    <property type="molecule type" value="Genomic_DNA"/>
</dbReference>
<protein>
    <recommendedName>
        <fullName evidence="4">Transmembrane protein</fullName>
    </recommendedName>
</protein>
<evidence type="ECO:0008006" key="4">
    <source>
        <dbReference type="Google" id="ProtNLM"/>
    </source>
</evidence>
<feature type="transmembrane region" description="Helical" evidence="1">
    <location>
        <begin position="12"/>
        <end position="36"/>
    </location>
</feature>
<name>A0A151ZA44_TIELA</name>
<dbReference type="AlphaFoldDB" id="A0A151ZA44"/>
<keyword evidence="1" id="KW-0812">Transmembrane</keyword>
<comment type="caution">
    <text evidence="2">The sequence shown here is derived from an EMBL/GenBank/DDBJ whole genome shotgun (WGS) entry which is preliminary data.</text>
</comment>
<sequence>MSHSMSNPSSDILIKTLIILISVASIGMTLLTFYQLYTSPSLTIPIASFLSSIATLLVILFSLVYLHEDTMISDIALLSAYITLSCFSHINPQDSSILINDITLSTFSWSNMLSLNNMINLLSIIVTIITLLSLFLVYPDKQEDSDYDDNEPLFPNYKSQLIHIFIIISVTYLPMSYFGKIGFTLPLAFKYIHLLISIGIYLYSCLSGSLSESSIIKFHQD</sequence>
<evidence type="ECO:0000313" key="3">
    <source>
        <dbReference type="Proteomes" id="UP000076078"/>
    </source>
</evidence>
<evidence type="ECO:0000313" key="2">
    <source>
        <dbReference type="EMBL" id="KYQ90808.1"/>
    </source>
</evidence>
<feature type="transmembrane region" description="Helical" evidence="1">
    <location>
        <begin position="42"/>
        <end position="65"/>
    </location>
</feature>
<keyword evidence="3" id="KW-1185">Reference proteome</keyword>
<proteinExistence type="predicted"/>
<keyword evidence="1" id="KW-0472">Membrane</keyword>
<keyword evidence="1" id="KW-1133">Transmembrane helix</keyword>
<feature type="transmembrane region" description="Helical" evidence="1">
    <location>
        <begin position="191"/>
        <end position="210"/>
    </location>
</feature>
<dbReference type="InParanoid" id="A0A151ZA44"/>
<organism evidence="2 3">
    <name type="scientific">Tieghemostelium lacteum</name>
    <name type="common">Slime mold</name>
    <name type="synonym">Dictyostelium lacteum</name>
    <dbReference type="NCBI Taxonomy" id="361077"/>
    <lineage>
        <taxon>Eukaryota</taxon>
        <taxon>Amoebozoa</taxon>
        <taxon>Evosea</taxon>
        <taxon>Eumycetozoa</taxon>
        <taxon>Dictyostelia</taxon>
        <taxon>Dictyosteliales</taxon>
        <taxon>Raperosteliaceae</taxon>
        <taxon>Tieghemostelium</taxon>
    </lineage>
</organism>
<feature type="transmembrane region" description="Helical" evidence="1">
    <location>
        <begin position="160"/>
        <end position="179"/>
    </location>
</feature>
<dbReference type="Proteomes" id="UP000076078">
    <property type="component" value="Unassembled WGS sequence"/>
</dbReference>
<accession>A0A151ZA44</accession>
<dbReference type="OrthoDB" id="10492220at2759"/>
<gene>
    <name evidence="2" type="ORF">DLAC_09449</name>
</gene>
<evidence type="ECO:0000256" key="1">
    <source>
        <dbReference type="SAM" id="Phobius"/>
    </source>
</evidence>